<proteinExistence type="predicted"/>
<organism evidence="1 2">
    <name type="scientific">Toxocara canis</name>
    <name type="common">Canine roundworm</name>
    <dbReference type="NCBI Taxonomy" id="6265"/>
    <lineage>
        <taxon>Eukaryota</taxon>
        <taxon>Metazoa</taxon>
        <taxon>Ecdysozoa</taxon>
        <taxon>Nematoda</taxon>
        <taxon>Chromadorea</taxon>
        <taxon>Rhabditida</taxon>
        <taxon>Spirurina</taxon>
        <taxon>Ascaridomorpha</taxon>
        <taxon>Ascaridoidea</taxon>
        <taxon>Toxocaridae</taxon>
        <taxon>Toxocara</taxon>
    </lineage>
</organism>
<evidence type="ECO:0000313" key="1">
    <source>
        <dbReference type="EMBL" id="KHN88763.1"/>
    </source>
</evidence>
<evidence type="ECO:0000313" key="2">
    <source>
        <dbReference type="Proteomes" id="UP000031036"/>
    </source>
</evidence>
<reference evidence="1 2" key="1">
    <citation type="submission" date="2014-11" db="EMBL/GenBank/DDBJ databases">
        <title>Genetic blueprint of the zoonotic pathogen Toxocara canis.</title>
        <authorList>
            <person name="Zhu X.-Q."/>
            <person name="Korhonen P.K."/>
            <person name="Cai H."/>
            <person name="Young N.D."/>
            <person name="Nejsum P."/>
            <person name="von Samson-Himmelstjerna G."/>
            <person name="Boag P.R."/>
            <person name="Tan P."/>
            <person name="Li Q."/>
            <person name="Min J."/>
            <person name="Yang Y."/>
            <person name="Wang X."/>
            <person name="Fang X."/>
            <person name="Hall R.S."/>
            <person name="Hofmann A."/>
            <person name="Sternberg P.W."/>
            <person name="Jex A.R."/>
            <person name="Gasser R.B."/>
        </authorList>
    </citation>
    <scope>NUCLEOTIDE SEQUENCE [LARGE SCALE GENOMIC DNA]</scope>
    <source>
        <strain evidence="1">PN_DK_2014</strain>
    </source>
</reference>
<dbReference type="Proteomes" id="UP000031036">
    <property type="component" value="Unassembled WGS sequence"/>
</dbReference>
<gene>
    <name evidence="1" type="ORF">Tcan_00571</name>
</gene>
<comment type="caution">
    <text evidence="1">The sequence shown here is derived from an EMBL/GenBank/DDBJ whole genome shotgun (WGS) entry which is preliminary data.</text>
</comment>
<dbReference type="AlphaFoldDB" id="A0A0B2W4A5"/>
<keyword evidence="2" id="KW-1185">Reference proteome</keyword>
<feature type="non-terminal residue" evidence="1">
    <location>
        <position position="181"/>
    </location>
</feature>
<accession>A0A0B2W4A5</accession>
<feature type="non-terminal residue" evidence="1">
    <location>
        <position position="1"/>
    </location>
</feature>
<sequence>FPATASSRSHTLPRNYVVPAATLVFNSSPSSHTPTPTGIATRTLQVSVVVSSIQRTLSHLPVRWWSRCPTRLVVELILHLLHTNDDTRRTLNCRSYLCADYCKLSHFTHKIRPLKGWTHICVMTWTWLVPVVISCKDTLSDEMSCAVYCADDFIKYSSITSGFLKNTIEGNDLQTLMDDKS</sequence>
<protein>
    <submittedName>
        <fullName evidence="1">Uncharacterized protein</fullName>
    </submittedName>
</protein>
<name>A0A0B2W4A5_TOXCA</name>
<dbReference type="EMBL" id="JPKZ01000187">
    <property type="protein sequence ID" value="KHN88763.1"/>
    <property type="molecule type" value="Genomic_DNA"/>
</dbReference>